<evidence type="ECO:0000313" key="2">
    <source>
        <dbReference type="EMBL" id="APA88061.1"/>
    </source>
</evidence>
<protein>
    <submittedName>
        <fullName evidence="2">Uncharacterized protein</fullName>
    </submittedName>
</protein>
<reference evidence="2" key="1">
    <citation type="submission" date="2016-09" db="EMBL/GenBank/DDBJ databases">
        <title>The Complete Genome of Burkholderia sprentiae wsm5005.</title>
        <authorList>
            <person name="De Meyer S."/>
            <person name="Wang P."/>
            <person name="Terpolilli J."/>
        </authorList>
    </citation>
    <scope>NUCLEOTIDE SEQUENCE [LARGE SCALE GENOMIC DNA]</scope>
    <source>
        <strain evidence="2">WSM5005</strain>
    </source>
</reference>
<organism evidence="2 3">
    <name type="scientific">Paraburkholderia sprentiae WSM5005</name>
    <dbReference type="NCBI Taxonomy" id="754502"/>
    <lineage>
        <taxon>Bacteria</taxon>
        <taxon>Pseudomonadati</taxon>
        <taxon>Pseudomonadota</taxon>
        <taxon>Betaproteobacteria</taxon>
        <taxon>Burkholderiales</taxon>
        <taxon>Burkholderiaceae</taxon>
        <taxon>Paraburkholderia</taxon>
    </lineage>
</organism>
<evidence type="ECO:0000256" key="1">
    <source>
        <dbReference type="SAM" id="Phobius"/>
    </source>
</evidence>
<dbReference type="KEGG" id="pspw:BJG93_21900"/>
<dbReference type="OrthoDB" id="9114988at2"/>
<accession>A0A1I9YP28</accession>
<dbReference type="Proteomes" id="UP000179860">
    <property type="component" value="Chromosome 2"/>
</dbReference>
<gene>
    <name evidence="2" type="ORF">BJG93_21900</name>
</gene>
<dbReference type="EMBL" id="CP017562">
    <property type="protein sequence ID" value="APA88061.1"/>
    <property type="molecule type" value="Genomic_DNA"/>
</dbReference>
<reference evidence="2" key="2">
    <citation type="submission" date="2021-06" db="EMBL/GenBank/DDBJ databases">
        <authorList>
            <person name="Rogers T.H."/>
            <person name="Ramsay J.P."/>
            <person name="Wang P."/>
            <person name="Terpolilli J."/>
        </authorList>
    </citation>
    <scope>NUCLEOTIDE SEQUENCE</scope>
    <source>
        <strain evidence="2">WSM5005</strain>
    </source>
</reference>
<name>A0A1I9YP28_9BURK</name>
<keyword evidence="3" id="KW-1185">Reference proteome</keyword>
<keyword evidence="1" id="KW-0812">Transmembrane</keyword>
<keyword evidence="1" id="KW-1133">Transmembrane helix</keyword>
<keyword evidence="1" id="KW-0472">Membrane</keyword>
<proteinExistence type="predicted"/>
<evidence type="ECO:0000313" key="3">
    <source>
        <dbReference type="Proteomes" id="UP000179860"/>
    </source>
</evidence>
<feature type="transmembrane region" description="Helical" evidence="1">
    <location>
        <begin position="44"/>
        <end position="66"/>
    </location>
</feature>
<sequence length="69" mass="7366">MRASLRQSTFVESAPVYHCAFSKLQDSLVTTQLTPTNSRKSLTLLQLLGVIGAAGLIASIALNLLVQAH</sequence>
<dbReference type="AlphaFoldDB" id="A0A1I9YP28"/>